<dbReference type="Proteomes" id="UP000353394">
    <property type="component" value="Unassembled WGS sequence"/>
</dbReference>
<dbReference type="InterPro" id="IPR027417">
    <property type="entry name" value="P-loop_NTPase"/>
</dbReference>
<evidence type="ECO:0000256" key="2">
    <source>
        <dbReference type="ARBA" id="ARBA00022801"/>
    </source>
</evidence>
<keyword evidence="1" id="KW-0547">Nucleotide-binding</keyword>
<protein>
    <submittedName>
        <fullName evidence="7">Pre-mRNA-processing ATP-dependent RNA helicase PRP5</fullName>
        <ecNumber evidence="7">3.6.1.-</ecNumber>
    </submittedName>
</protein>
<dbReference type="SUPFAM" id="SSF52540">
    <property type="entry name" value="P-loop containing nucleoside triphosphate hydrolases"/>
    <property type="match status" value="1"/>
</dbReference>
<evidence type="ECO:0000256" key="3">
    <source>
        <dbReference type="ARBA" id="ARBA00022806"/>
    </source>
</evidence>
<feature type="domain" description="CRISPR-associated nuclease/helicase Cas3" evidence="6">
    <location>
        <begin position="7"/>
        <end position="79"/>
    </location>
</feature>
<dbReference type="GO" id="GO:0004386">
    <property type="term" value="F:helicase activity"/>
    <property type="evidence" value="ECO:0007669"/>
    <property type="project" value="UniProtKB-KW"/>
</dbReference>
<dbReference type="Gene3D" id="3.40.50.300">
    <property type="entry name" value="P-loop containing nucleotide triphosphate hydrolases"/>
    <property type="match status" value="1"/>
</dbReference>
<dbReference type="GO" id="GO:0005524">
    <property type="term" value="F:ATP binding"/>
    <property type="evidence" value="ECO:0007669"/>
    <property type="project" value="UniProtKB-KW"/>
</dbReference>
<organism evidence="7 8">
    <name type="scientific">Streptococcus pyogenes</name>
    <dbReference type="NCBI Taxonomy" id="1314"/>
    <lineage>
        <taxon>Bacteria</taxon>
        <taxon>Bacillati</taxon>
        <taxon>Bacillota</taxon>
        <taxon>Bacilli</taxon>
        <taxon>Lactobacillales</taxon>
        <taxon>Streptococcaceae</taxon>
        <taxon>Streptococcus</taxon>
    </lineage>
</organism>
<dbReference type="AlphaFoldDB" id="A0A8B6IZA4"/>
<comment type="caution">
    <text evidence="7">The sequence shown here is derived from an EMBL/GenBank/DDBJ whole genome shotgun (WGS) entry which is preliminary data.</text>
</comment>
<name>A0A8B6IZA4_STRPY</name>
<dbReference type="InterPro" id="IPR054712">
    <property type="entry name" value="Cas3-like_dom"/>
</dbReference>
<dbReference type="EC" id="3.6.1.-" evidence="7"/>
<dbReference type="GO" id="GO:0016787">
    <property type="term" value="F:hydrolase activity"/>
    <property type="evidence" value="ECO:0007669"/>
    <property type="project" value="UniProtKB-KW"/>
</dbReference>
<keyword evidence="5" id="KW-0051">Antiviral defense</keyword>
<keyword evidence="2 7" id="KW-0378">Hydrolase</keyword>
<dbReference type="Pfam" id="PF22590">
    <property type="entry name" value="Cas3-like_C_2"/>
    <property type="match status" value="1"/>
</dbReference>
<keyword evidence="4" id="KW-0067">ATP-binding</keyword>
<sequence length="280" mass="31916">MLKDMTDRPVYQLSTNMCAQHRLDLIAKIKTELQNNIPIICISTQLIEAGVDVDFHRVIRSYSGIDSIVQAAGRCNREGKRDKGQVTLVNLTNEEENISRLTEIKAKKEATESILHKIGSPIDISTLNRDFFEYYYANNQGLMDYPLEDNLSIYDYLSLNIYQTANKKFKGKLKQAFKTAGAKMNLINNDMIGILVSYGEAEKKLAYLEELGVSHFLSAKDYQTIKSLLKELQPFTVNVRENDPLLDATKSFLNGQVLVLTSEYYDTERGVKYDSANFYF</sequence>
<proteinExistence type="predicted"/>
<evidence type="ECO:0000256" key="1">
    <source>
        <dbReference type="ARBA" id="ARBA00022741"/>
    </source>
</evidence>
<dbReference type="GO" id="GO:0051607">
    <property type="term" value="P:defense response to virus"/>
    <property type="evidence" value="ECO:0007669"/>
    <property type="project" value="UniProtKB-KW"/>
</dbReference>
<evidence type="ECO:0000256" key="4">
    <source>
        <dbReference type="ARBA" id="ARBA00022840"/>
    </source>
</evidence>
<keyword evidence="3 7" id="KW-0347">Helicase</keyword>
<evidence type="ECO:0000313" key="7">
    <source>
        <dbReference type="EMBL" id="VHD09174.1"/>
    </source>
</evidence>
<gene>
    <name evidence="7" type="primary">cas3</name>
    <name evidence="7" type="ORF">SAMEA1711581_01003</name>
</gene>
<reference evidence="7 8" key="1">
    <citation type="submission" date="2019-04" db="EMBL/GenBank/DDBJ databases">
        <authorList>
            <consortium name="Pathogen Informatics"/>
        </authorList>
    </citation>
    <scope>NUCLEOTIDE SEQUENCE [LARGE SCALE GENOMIC DNA]</scope>
    <source>
        <strain evidence="7 8">K36395</strain>
    </source>
</reference>
<evidence type="ECO:0000256" key="5">
    <source>
        <dbReference type="ARBA" id="ARBA00023118"/>
    </source>
</evidence>
<dbReference type="EMBL" id="CAAIJW010000006">
    <property type="protein sequence ID" value="VHD09174.1"/>
    <property type="molecule type" value="Genomic_DNA"/>
</dbReference>
<evidence type="ECO:0000313" key="8">
    <source>
        <dbReference type="Proteomes" id="UP000353394"/>
    </source>
</evidence>
<evidence type="ECO:0000259" key="6">
    <source>
        <dbReference type="Pfam" id="PF22590"/>
    </source>
</evidence>
<accession>A0A8B6IZA4</accession>